<dbReference type="Proteomes" id="UP001156664">
    <property type="component" value="Unassembled WGS sequence"/>
</dbReference>
<name>A0ABQ5YW24_9BURK</name>
<evidence type="ECO:0000313" key="6">
    <source>
        <dbReference type="EMBL" id="GLR27666.1"/>
    </source>
</evidence>
<keyword evidence="2" id="KW-0963">Cytoplasm</keyword>
<keyword evidence="3" id="KW-1005">Bacterial flagellum biogenesis</keyword>
<comment type="caution">
    <text evidence="6">The sequence shown here is derived from an EMBL/GenBank/DDBJ whole genome shotgun (WGS) entry which is preliminary data.</text>
</comment>
<evidence type="ECO:0000256" key="4">
    <source>
        <dbReference type="ARBA" id="ARBA00023186"/>
    </source>
</evidence>
<reference evidence="7" key="1">
    <citation type="journal article" date="2019" name="Int. J. Syst. Evol. Microbiol.">
        <title>The Global Catalogue of Microorganisms (GCM) 10K type strain sequencing project: providing services to taxonomists for standard genome sequencing and annotation.</title>
        <authorList>
            <consortium name="The Broad Institute Genomics Platform"/>
            <consortium name="The Broad Institute Genome Sequencing Center for Infectious Disease"/>
            <person name="Wu L."/>
            <person name="Ma J."/>
        </authorList>
    </citation>
    <scope>NUCLEOTIDE SEQUENCE [LARGE SCALE GENOMIC DNA]</scope>
    <source>
        <strain evidence="7">NBRC 105857</strain>
    </source>
</reference>
<evidence type="ECO:0000256" key="5">
    <source>
        <dbReference type="ARBA" id="ARBA00093797"/>
    </source>
</evidence>
<evidence type="ECO:0000313" key="7">
    <source>
        <dbReference type="Proteomes" id="UP001156664"/>
    </source>
</evidence>
<protein>
    <recommendedName>
        <fullName evidence="5">Flagellar protein FliT</fullName>
    </recommendedName>
</protein>
<dbReference type="Gene3D" id="1.20.58.380">
    <property type="entry name" value="Flagellar protein flit"/>
    <property type="match status" value="1"/>
</dbReference>
<dbReference type="Pfam" id="PF05400">
    <property type="entry name" value="FliT"/>
    <property type="match status" value="1"/>
</dbReference>
<proteinExistence type="predicted"/>
<evidence type="ECO:0000256" key="3">
    <source>
        <dbReference type="ARBA" id="ARBA00022795"/>
    </source>
</evidence>
<sequence>MTSKIKDNRDIMGLYAKIANQSEVMLNAAQRGSWDELCAAEEVVSRLIHDLQTLKQVKESDLNEQERIEHIAYLKKILADDAEIRNITEPRLRQLEEFLRASSNTQKLSNSYGVN</sequence>
<comment type="subcellular location">
    <subcellularLocation>
        <location evidence="1">Cytoplasm</location>
        <location evidence="1">Cytosol</location>
    </subcellularLocation>
</comment>
<dbReference type="InterPro" id="IPR008622">
    <property type="entry name" value="FliT"/>
</dbReference>
<keyword evidence="7" id="KW-1185">Reference proteome</keyword>
<gene>
    <name evidence="6" type="ORF">GCM10007875_27570</name>
</gene>
<organism evidence="6 7">
    <name type="scientific">Limnobacter litoralis</name>
    <dbReference type="NCBI Taxonomy" id="481366"/>
    <lineage>
        <taxon>Bacteria</taxon>
        <taxon>Pseudomonadati</taxon>
        <taxon>Pseudomonadota</taxon>
        <taxon>Betaproteobacteria</taxon>
        <taxon>Burkholderiales</taxon>
        <taxon>Burkholderiaceae</taxon>
        <taxon>Limnobacter</taxon>
    </lineage>
</organism>
<dbReference type="EMBL" id="BSOJ01000032">
    <property type="protein sequence ID" value="GLR27666.1"/>
    <property type="molecule type" value="Genomic_DNA"/>
</dbReference>
<evidence type="ECO:0000256" key="2">
    <source>
        <dbReference type="ARBA" id="ARBA00022490"/>
    </source>
</evidence>
<evidence type="ECO:0000256" key="1">
    <source>
        <dbReference type="ARBA" id="ARBA00004514"/>
    </source>
</evidence>
<keyword evidence="4" id="KW-0143">Chaperone</keyword>
<accession>A0ABQ5YW24</accession>
<dbReference type="RefSeq" id="WP_284282516.1">
    <property type="nucleotide sequence ID" value="NZ_BSOJ01000032.1"/>
</dbReference>